<comment type="caution">
    <text evidence="2">The sequence shown here is derived from an EMBL/GenBank/DDBJ whole genome shotgun (WGS) entry which is preliminary data.</text>
</comment>
<feature type="domain" description="GmrSD restriction endonucleases N-terminal" evidence="1">
    <location>
        <begin position="57"/>
        <end position="216"/>
    </location>
</feature>
<evidence type="ECO:0000259" key="1">
    <source>
        <dbReference type="Pfam" id="PF03235"/>
    </source>
</evidence>
<dbReference type="AlphaFoldDB" id="A0A430HRI3"/>
<sequence length="423" mass="48416">MTITKTATKTATKATAKAATKNKVDIDAKKNSLLLKSAVDKKRREISSDNISMSIGEILNLYRDDELDIHPEFQRVFRWLPEQKSRLIESLLLGIPLPPIYVATNDGGQWEVIDGVQRLSTIFEFMGELFGPKEKSDELEKKASFKLSATKHLPELDKMLFSSLDQALRLEFKRTRLDVKVLSRDSLGNNKGKFDLFERLNTYGQPLSPQELRNCVLVSLNPERFRWLKKLSEDQNFRNCTLLSDSQMQERYDMDLALRFLTLREPKAINVVVDVHDFLRERMEEIALDESYDQEAAATTFHEVFEFLEKSVGSDAFRSWSADKGFRGGFSLGGYEGIAIIIGRHWTKVRRKKSSFDVKKFIETVWSQPEYNKSFSGLRARERMLRVMPVAERVINEFLKVGSSSAPANSLAVKKAPSVVKKK</sequence>
<evidence type="ECO:0000313" key="2">
    <source>
        <dbReference type="EMBL" id="RSZ60124.1"/>
    </source>
</evidence>
<evidence type="ECO:0000313" key="3">
    <source>
        <dbReference type="Proteomes" id="UP000278085"/>
    </source>
</evidence>
<dbReference type="PANTHER" id="PTHR39639">
    <property type="entry name" value="CHROMOSOME 16, WHOLE GENOME SHOTGUN SEQUENCE"/>
    <property type="match status" value="1"/>
</dbReference>
<keyword evidence="3" id="KW-1185">Reference proteome</keyword>
<dbReference type="Pfam" id="PF03235">
    <property type="entry name" value="GmrSD_N"/>
    <property type="match status" value="1"/>
</dbReference>
<name>A0A430HRI3_9BURK</name>
<dbReference type="Proteomes" id="UP000278085">
    <property type="component" value="Unassembled WGS sequence"/>
</dbReference>
<proteinExistence type="predicted"/>
<dbReference type="InterPro" id="IPR004919">
    <property type="entry name" value="GmrSD_N"/>
</dbReference>
<reference evidence="2 3" key="1">
    <citation type="submission" date="2018-12" db="EMBL/GenBank/DDBJ databases">
        <authorList>
            <person name="Yang E."/>
        </authorList>
    </citation>
    <scope>NUCLEOTIDE SEQUENCE [LARGE SCALE GENOMIC DNA]</scope>
    <source>
        <strain evidence="2 3">SOD</strain>
    </source>
</reference>
<dbReference type="PANTHER" id="PTHR39639:SF1">
    <property type="entry name" value="DUF262 DOMAIN-CONTAINING PROTEIN"/>
    <property type="match status" value="1"/>
</dbReference>
<gene>
    <name evidence="2" type="ORF">EJB06_06795</name>
</gene>
<dbReference type="OrthoDB" id="3654724at2"/>
<protein>
    <submittedName>
        <fullName evidence="2">DUF262 domain-containing protein</fullName>
    </submittedName>
</protein>
<organism evidence="2 3">
    <name type="scientific">Massilia atriviolacea</name>
    <dbReference type="NCBI Taxonomy" id="2495579"/>
    <lineage>
        <taxon>Bacteria</taxon>
        <taxon>Pseudomonadati</taxon>
        <taxon>Pseudomonadota</taxon>
        <taxon>Betaproteobacteria</taxon>
        <taxon>Burkholderiales</taxon>
        <taxon>Oxalobacteraceae</taxon>
        <taxon>Telluria group</taxon>
        <taxon>Massilia</taxon>
    </lineage>
</organism>
<accession>A0A430HRI3</accession>
<dbReference type="EMBL" id="RXLQ01000003">
    <property type="protein sequence ID" value="RSZ60124.1"/>
    <property type="molecule type" value="Genomic_DNA"/>
</dbReference>